<dbReference type="RefSeq" id="WP_161314932.1">
    <property type="nucleotide sequence ID" value="NZ_WTUW01000002.1"/>
</dbReference>
<evidence type="ECO:0000256" key="2">
    <source>
        <dbReference type="ARBA" id="ARBA00022679"/>
    </source>
</evidence>
<dbReference type="SUPFAM" id="SSF140356">
    <property type="entry name" value="PPK N-terminal domain-like"/>
    <property type="match status" value="1"/>
</dbReference>
<dbReference type="NCBIfam" id="NF003918">
    <property type="entry name" value="PRK05443.1-2"/>
    <property type="match status" value="1"/>
</dbReference>
<evidence type="ECO:0000256" key="1">
    <source>
        <dbReference type="ARBA" id="ARBA00022553"/>
    </source>
</evidence>
<dbReference type="GO" id="GO:0008976">
    <property type="term" value="F:polyphosphate kinase activity"/>
    <property type="evidence" value="ECO:0007669"/>
    <property type="project" value="UniProtKB-UniRule"/>
</dbReference>
<evidence type="ECO:0000259" key="9">
    <source>
        <dbReference type="Pfam" id="PF13089"/>
    </source>
</evidence>
<protein>
    <recommendedName>
        <fullName evidence="6 7">Polyphosphate kinase</fullName>
        <ecNumber evidence="6 7">2.7.4.1</ecNumber>
    </recommendedName>
    <alternativeName>
        <fullName evidence="6">ATP-polyphosphate phosphotransferase</fullName>
    </alternativeName>
    <alternativeName>
        <fullName evidence="6">Polyphosphoric acid kinase</fullName>
    </alternativeName>
</protein>
<feature type="domain" description="Polyphosphate kinase middle" evidence="8">
    <location>
        <begin position="136"/>
        <end position="311"/>
    </location>
</feature>
<comment type="caution">
    <text evidence="12">The sequence shown here is derived from an EMBL/GenBank/DDBJ whole genome shotgun (WGS) entry which is preliminary data.</text>
</comment>
<feature type="domain" description="Polyphosphate kinase N-terminal" evidence="9">
    <location>
        <begin position="22"/>
        <end position="126"/>
    </location>
</feature>
<keyword evidence="5 6" id="KW-0067">ATP-binding</keyword>
<dbReference type="CDD" id="cd09165">
    <property type="entry name" value="PLDc_PaPPK1_C1_like"/>
    <property type="match status" value="1"/>
</dbReference>
<dbReference type="InterPro" id="IPR041108">
    <property type="entry name" value="PP_kinase_C_1"/>
</dbReference>
<dbReference type="NCBIfam" id="NF003917">
    <property type="entry name" value="PRK05443.1-1"/>
    <property type="match status" value="1"/>
</dbReference>
<evidence type="ECO:0000256" key="4">
    <source>
        <dbReference type="ARBA" id="ARBA00022777"/>
    </source>
</evidence>
<dbReference type="PANTHER" id="PTHR30218">
    <property type="entry name" value="POLYPHOSPHATE KINASE"/>
    <property type="match status" value="1"/>
</dbReference>
<feature type="binding site" evidence="6">
    <location>
        <position position="475"/>
    </location>
    <ligand>
        <name>ATP</name>
        <dbReference type="ChEBI" id="CHEBI:30616"/>
    </ligand>
</feature>
<dbReference type="Pfam" id="PF17941">
    <property type="entry name" value="PP_kinase_C_1"/>
    <property type="match status" value="1"/>
</dbReference>
<dbReference type="EC" id="2.7.4.1" evidence="6 7"/>
<comment type="PTM">
    <text evidence="6 7">An intermediate of this reaction is the autophosphorylated ppk in which a phosphate is covalently linked to a histidine residue through a N-P bond.</text>
</comment>
<dbReference type="InterPro" id="IPR003414">
    <property type="entry name" value="PP_kinase"/>
</dbReference>
<keyword evidence="6" id="KW-0460">Magnesium</keyword>
<comment type="similarity">
    <text evidence="6 7">Belongs to the polyphosphate kinase 1 (PPK1) family.</text>
</comment>
<dbReference type="InterPro" id="IPR025198">
    <property type="entry name" value="PPK_N_dom"/>
</dbReference>
<keyword evidence="4 6" id="KW-0418">Kinase</keyword>
<comment type="catalytic activity">
    <reaction evidence="6 7">
        <text>[phosphate](n) + ATP = [phosphate](n+1) + ADP</text>
        <dbReference type="Rhea" id="RHEA:19573"/>
        <dbReference type="Rhea" id="RHEA-COMP:9859"/>
        <dbReference type="Rhea" id="RHEA-COMP:14280"/>
        <dbReference type="ChEBI" id="CHEBI:16838"/>
        <dbReference type="ChEBI" id="CHEBI:30616"/>
        <dbReference type="ChEBI" id="CHEBI:456216"/>
        <dbReference type="EC" id="2.7.4.1"/>
    </reaction>
</comment>
<name>A0A6L8W7J7_9PROT</name>
<dbReference type="Pfam" id="PF13090">
    <property type="entry name" value="PP_kinase_C"/>
    <property type="match status" value="1"/>
</dbReference>
<keyword evidence="2 6" id="KW-0808">Transferase</keyword>
<evidence type="ECO:0000313" key="12">
    <source>
        <dbReference type="EMBL" id="MZR30340.1"/>
    </source>
</evidence>
<dbReference type="GO" id="GO:0009358">
    <property type="term" value="C:polyphosphate kinase complex"/>
    <property type="evidence" value="ECO:0007669"/>
    <property type="project" value="InterPro"/>
</dbReference>
<gene>
    <name evidence="6" type="primary">ppk</name>
    <name evidence="12" type="ORF">GQE98_06785</name>
</gene>
<sequence length="715" mass="81168">MSTNLESVEFNPSDLLKSPERFINRELSWLSFNGRVLEESANTAHPLFERLRFLSISATNLDEFYMVRVAGLWGQIKANIKAISDDGLTPAQQLEEVDRKANLLMAEQTLRWNELNKELREKGVSVLSPKELTKQEKVWLKDYFKHQIYPVLTPMALDPAHPFPFIQNLGFGMFLELVRSNSERNLKALLLLPQALDRFVRLPGSKIRFISLENIVMLFLDHLFPGYEVAKQGMFRIVRDSDIEVEEEAEDLVRLFESALKRRRRGSVIRLKVDKEMPQQFIDYLIKELELDERALIITDGILGLSDTSKLITSDRPDLCFKPYTPRYPERVRDAGGDIFSAISNKDFIVHHPYESFDVVVQFLRQAAADPNVVAIKHTLYRTSANSPVVSALIEAAESGKSVTALIELKARFDEAANIKWARDLERAGAQVIYGFIDLKTHAKVSVVVRREGQNLKTYMHLGTGNYHPINATIYSDLSMFTTDPQLAKDVSLMFNYVTGYAKPKGLEKLTLSPYSLRNQLIEHIKEEIDHAKAGRPAAIWAKLNALVDPTIIDMLYQASNAGVYIRLVIRGICSLRPGIKGMSENIQVTSIVGRFLEHSRIVCFGNGNKMPSDKAKVFISSADWMQRSFDRRVETLVPVTNETIHRQVLDQIMVVCLKDNLQSWKLLKNGEYERISADGEQFSAHNYFMTNPSLSGRGKALLVKEPVPKLVPPS</sequence>
<dbReference type="Pfam" id="PF13089">
    <property type="entry name" value="PP_kinase_N"/>
    <property type="match status" value="1"/>
</dbReference>
<dbReference type="HAMAP" id="MF_00347">
    <property type="entry name" value="Polyphosphate_kinase"/>
    <property type="match status" value="1"/>
</dbReference>
<dbReference type="GO" id="GO:0006799">
    <property type="term" value="P:polyphosphate biosynthetic process"/>
    <property type="evidence" value="ECO:0007669"/>
    <property type="project" value="UniProtKB-UniRule"/>
</dbReference>
<evidence type="ECO:0000256" key="7">
    <source>
        <dbReference type="RuleBase" id="RU003800"/>
    </source>
</evidence>
<dbReference type="NCBIfam" id="NF003919">
    <property type="entry name" value="PRK05443.1-4"/>
    <property type="match status" value="1"/>
</dbReference>
<dbReference type="PIRSF" id="PIRSF015589">
    <property type="entry name" value="PP_kinase"/>
    <property type="match status" value="1"/>
</dbReference>
<keyword evidence="1 6" id="KW-0597">Phosphoprotein</keyword>
<evidence type="ECO:0000256" key="6">
    <source>
        <dbReference type="HAMAP-Rule" id="MF_00347"/>
    </source>
</evidence>
<dbReference type="Gene3D" id="1.20.58.310">
    <property type="entry name" value="Polyphosphate kinase N-terminal domain"/>
    <property type="match status" value="1"/>
</dbReference>
<feature type="domain" description="Polyphosphate kinase C-terminal" evidence="11">
    <location>
        <begin position="338"/>
        <end position="503"/>
    </location>
</feature>
<dbReference type="GO" id="GO:0005524">
    <property type="term" value="F:ATP binding"/>
    <property type="evidence" value="ECO:0007669"/>
    <property type="project" value="UniProtKB-KW"/>
</dbReference>
<dbReference type="AlphaFoldDB" id="A0A6L8W7J7"/>
<reference evidence="12 13" key="1">
    <citation type="submission" date="2019-12" db="EMBL/GenBank/DDBJ databases">
        <title>Snethiella sp. nov. sp. isolated from sea sand.</title>
        <authorList>
            <person name="Kim J."/>
            <person name="Jeong S.E."/>
            <person name="Jung H.S."/>
            <person name="Jeon C.O."/>
        </authorList>
    </citation>
    <scope>NUCLEOTIDE SEQUENCE [LARGE SCALE GENOMIC DNA]</scope>
    <source>
        <strain evidence="12 13">DP05</strain>
    </source>
</reference>
<dbReference type="SUPFAM" id="SSF56024">
    <property type="entry name" value="Phospholipase D/nuclease"/>
    <property type="match status" value="2"/>
</dbReference>
<dbReference type="Gene3D" id="3.30.870.10">
    <property type="entry name" value="Endonuclease Chain A"/>
    <property type="match status" value="2"/>
</dbReference>
<comment type="function">
    <text evidence="6 7">Catalyzes the reversible transfer of the terminal phosphate of ATP to form a long-chain polyphosphate (polyP).</text>
</comment>
<comment type="cofactor">
    <cofactor evidence="6">
        <name>Mg(2+)</name>
        <dbReference type="ChEBI" id="CHEBI:18420"/>
    </cofactor>
</comment>
<dbReference type="InterPro" id="IPR024953">
    <property type="entry name" value="PP_kinase_middle"/>
</dbReference>
<dbReference type="Proteomes" id="UP000476030">
    <property type="component" value="Unassembled WGS sequence"/>
</dbReference>
<feature type="binding site" evidence="6">
    <location>
        <position position="571"/>
    </location>
    <ligand>
        <name>ATP</name>
        <dbReference type="ChEBI" id="CHEBI:30616"/>
    </ligand>
</feature>
<dbReference type="InterPro" id="IPR036832">
    <property type="entry name" value="PPK_N_dom_sf"/>
</dbReference>
<proteinExistence type="inferred from homology"/>
<evidence type="ECO:0000259" key="11">
    <source>
        <dbReference type="Pfam" id="PF17941"/>
    </source>
</evidence>
<feature type="binding site" evidence="6">
    <location>
        <position position="412"/>
    </location>
    <ligand>
        <name>Mg(2+)</name>
        <dbReference type="ChEBI" id="CHEBI:18420"/>
    </ligand>
</feature>
<dbReference type="NCBIfam" id="TIGR03705">
    <property type="entry name" value="poly_P_kin"/>
    <property type="match status" value="1"/>
</dbReference>
<dbReference type="GO" id="GO:0046872">
    <property type="term" value="F:metal ion binding"/>
    <property type="evidence" value="ECO:0007669"/>
    <property type="project" value="UniProtKB-KW"/>
</dbReference>
<accession>A0A6L8W7J7</accession>
<evidence type="ECO:0000259" key="8">
    <source>
        <dbReference type="Pfam" id="PF02503"/>
    </source>
</evidence>
<feature type="binding site" evidence="6">
    <location>
        <position position="599"/>
    </location>
    <ligand>
        <name>ATP</name>
        <dbReference type="ChEBI" id="CHEBI:30616"/>
    </ligand>
</feature>
<feature type="binding site" evidence="6">
    <location>
        <position position="60"/>
    </location>
    <ligand>
        <name>ATP</name>
        <dbReference type="ChEBI" id="CHEBI:30616"/>
    </ligand>
</feature>
<keyword evidence="3 6" id="KW-0547">Nucleotide-binding</keyword>
<dbReference type="Pfam" id="PF02503">
    <property type="entry name" value="PP_kinase"/>
    <property type="match status" value="1"/>
</dbReference>
<evidence type="ECO:0000313" key="13">
    <source>
        <dbReference type="Proteomes" id="UP000476030"/>
    </source>
</evidence>
<dbReference type="NCBIfam" id="NF003921">
    <property type="entry name" value="PRK05443.2-2"/>
    <property type="match status" value="1"/>
</dbReference>
<keyword evidence="6" id="KW-0479">Metal-binding</keyword>
<feature type="active site" description="Phosphohistidine intermediate" evidence="6">
    <location>
        <position position="442"/>
    </location>
</feature>
<dbReference type="CDD" id="cd09168">
    <property type="entry name" value="PLDc_PaPPK1_C2_like"/>
    <property type="match status" value="1"/>
</dbReference>
<organism evidence="12 13">
    <name type="scientific">Sneathiella litorea</name>
    <dbReference type="NCBI Taxonomy" id="2606216"/>
    <lineage>
        <taxon>Bacteria</taxon>
        <taxon>Pseudomonadati</taxon>
        <taxon>Pseudomonadota</taxon>
        <taxon>Alphaproteobacteria</taxon>
        <taxon>Sneathiellales</taxon>
        <taxon>Sneathiellaceae</taxon>
        <taxon>Sneathiella</taxon>
    </lineage>
</organism>
<evidence type="ECO:0000256" key="5">
    <source>
        <dbReference type="ARBA" id="ARBA00022840"/>
    </source>
</evidence>
<dbReference type="EMBL" id="WTUW01000002">
    <property type="protein sequence ID" value="MZR30340.1"/>
    <property type="molecule type" value="Genomic_DNA"/>
</dbReference>
<dbReference type="InterPro" id="IPR025200">
    <property type="entry name" value="PPK_C_dom2"/>
</dbReference>
<feature type="domain" description="Polyphosphate kinase C-terminal" evidence="10">
    <location>
        <begin position="510"/>
        <end position="682"/>
    </location>
</feature>
<keyword evidence="13" id="KW-1185">Reference proteome</keyword>
<dbReference type="Gene3D" id="3.30.1840.10">
    <property type="entry name" value="Polyphosphate kinase middle domain"/>
    <property type="match status" value="1"/>
</dbReference>
<evidence type="ECO:0000259" key="10">
    <source>
        <dbReference type="Pfam" id="PF13090"/>
    </source>
</evidence>
<dbReference type="InterPro" id="IPR036830">
    <property type="entry name" value="PP_kinase_middle_dom_sf"/>
</dbReference>
<dbReference type="SUPFAM" id="SSF143724">
    <property type="entry name" value="PHP14-like"/>
    <property type="match status" value="1"/>
</dbReference>
<dbReference type="PANTHER" id="PTHR30218:SF0">
    <property type="entry name" value="POLYPHOSPHATE KINASE"/>
    <property type="match status" value="1"/>
</dbReference>
<feature type="binding site" evidence="6">
    <location>
        <position position="382"/>
    </location>
    <ligand>
        <name>Mg(2+)</name>
        <dbReference type="ChEBI" id="CHEBI:18420"/>
    </ligand>
</feature>
<evidence type="ECO:0000256" key="3">
    <source>
        <dbReference type="ARBA" id="ARBA00022741"/>
    </source>
</evidence>